<dbReference type="AlphaFoldDB" id="A0A8K0KEN6"/>
<dbReference type="Proteomes" id="UP000792457">
    <property type="component" value="Unassembled WGS sequence"/>
</dbReference>
<reference evidence="5" key="1">
    <citation type="submission" date="2013-04" db="EMBL/GenBank/DDBJ databases">
        <authorList>
            <person name="Qu J."/>
            <person name="Murali S.C."/>
            <person name="Bandaranaike D."/>
            <person name="Bellair M."/>
            <person name="Blankenburg K."/>
            <person name="Chao H."/>
            <person name="Dinh H."/>
            <person name="Doddapaneni H."/>
            <person name="Downs B."/>
            <person name="Dugan-Rocha S."/>
            <person name="Elkadiri S."/>
            <person name="Gnanaolivu R.D."/>
            <person name="Hernandez B."/>
            <person name="Javaid M."/>
            <person name="Jayaseelan J.C."/>
            <person name="Lee S."/>
            <person name="Li M."/>
            <person name="Ming W."/>
            <person name="Munidasa M."/>
            <person name="Muniz J."/>
            <person name="Nguyen L."/>
            <person name="Ongeri F."/>
            <person name="Osuji N."/>
            <person name="Pu L.-L."/>
            <person name="Puazo M."/>
            <person name="Qu C."/>
            <person name="Quiroz J."/>
            <person name="Raj R."/>
            <person name="Weissenberger G."/>
            <person name="Xin Y."/>
            <person name="Zou X."/>
            <person name="Han Y."/>
            <person name="Richards S."/>
            <person name="Worley K."/>
            <person name="Muzny D."/>
            <person name="Gibbs R."/>
        </authorList>
    </citation>
    <scope>NUCLEOTIDE SEQUENCE</scope>
    <source>
        <strain evidence="5">Sampled in the wild</strain>
    </source>
</reference>
<gene>
    <name evidence="5" type="ORF">J437_LFUL003832</name>
</gene>
<protein>
    <recommendedName>
        <fullName evidence="4">RRM domain-containing protein</fullName>
    </recommendedName>
</protein>
<dbReference type="InterPro" id="IPR035979">
    <property type="entry name" value="RBD_domain_sf"/>
</dbReference>
<dbReference type="PROSITE" id="PS50102">
    <property type="entry name" value="RRM"/>
    <property type="match status" value="1"/>
</dbReference>
<sequence length="263" mass="29556">MGDDIRTGSTPPKTKIFVGRLPEDAKAQELRRLFEQYGVVTECDILNRYGFVHMKTEEMAARAIEALNNAEFMGVQISVEQSTGKKSGRGRGFGPMMRGRGGPMRGMGMGRAPPPYMMRDGRGDYDRRGPGMDGRGPGMDRIGLPPPPSIRNGYYDSYDRGYDGYYTARGPPPPPPMLGTRDREPERRTYPDMLRGDPYERRNFSDVGRVPYERPIPPSPAFERRTDYPTRVTPDIYRRRTPPPPTAYGSPATGGREPYSAYC</sequence>
<feature type="region of interest" description="Disordered" evidence="3">
    <location>
        <begin position="166"/>
        <end position="263"/>
    </location>
</feature>
<evidence type="ECO:0000256" key="2">
    <source>
        <dbReference type="PROSITE-ProRule" id="PRU00176"/>
    </source>
</evidence>
<comment type="caution">
    <text evidence="5">The sequence shown here is derived from an EMBL/GenBank/DDBJ whole genome shotgun (WGS) entry which is preliminary data.</text>
</comment>
<evidence type="ECO:0000256" key="1">
    <source>
        <dbReference type="ARBA" id="ARBA00022884"/>
    </source>
</evidence>
<dbReference type="InterPro" id="IPR012677">
    <property type="entry name" value="Nucleotide-bd_a/b_plait_sf"/>
</dbReference>
<evidence type="ECO:0000256" key="3">
    <source>
        <dbReference type="SAM" id="MobiDB-lite"/>
    </source>
</evidence>
<dbReference type="Pfam" id="PF00076">
    <property type="entry name" value="RRM_1"/>
    <property type="match status" value="1"/>
</dbReference>
<feature type="domain" description="RRM" evidence="4">
    <location>
        <begin position="14"/>
        <end position="84"/>
    </location>
</feature>
<reference evidence="5" key="2">
    <citation type="submission" date="2017-10" db="EMBL/GenBank/DDBJ databases">
        <title>Ladona fulva Genome sequencing and assembly.</title>
        <authorList>
            <person name="Murali S."/>
            <person name="Richards S."/>
            <person name="Bandaranaike D."/>
            <person name="Bellair M."/>
            <person name="Blankenburg K."/>
            <person name="Chao H."/>
            <person name="Dinh H."/>
            <person name="Doddapaneni H."/>
            <person name="Dugan-Rocha S."/>
            <person name="Elkadiri S."/>
            <person name="Gnanaolivu R."/>
            <person name="Hernandez B."/>
            <person name="Skinner E."/>
            <person name="Javaid M."/>
            <person name="Lee S."/>
            <person name="Li M."/>
            <person name="Ming W."/>
            <person name="Munidasa M."/>
            <person name="Muniz J."/>
            <person name="Nguyen L."/>
            <person name="Hughes D."/>
            <person name="Osuji N."/>
            <person name="Pu L.-L."/>
            <person name="Puazo M."/>
            <person name="Qu C."/>
            <person name="Quiroz J."/>
            <person name="Raj R."/>
            <person name="Weissenberger G."/>
            <person name="Xin Y."/>
            <person name="Zou X."/>
            <person name="Han Y."/>
            <person name="Worley K."/>
            <person name="Muzny D."/>
            <person name="Gibbs R."/>
        </authorList>
    </citation>
    <scope>NUCLEOTIDE SEQUENCE</scope>
    <source>
        <strain evidence="5">Sampled in the wild</strain>
    </source>
</reference>
<proteinExistence type="predicted"/>
<feature type="region of interest" description="Disordered" evidence="3">
    <location>
        <begin position="81"/>
        <end position="115"/>
    </location>
</feature>
<feature type="compositionally biased region" description="Gly residues" evidence="3">
    <location>
        <begin position="99"/>
        <end position="109"/>
    </location>
</feature>
<dbReference type="Gene3D" id="3.30.70.330">
    <property type="match status" value="1"/>
</dbReference>
<dbReference type="InterPro" id="IPR050502">
    <property type="entry name" value="Euk_RNA-bind_prot"/>
</dbReference>
<dbReference type="OrthoDB" id="1879688at2759"/>
<keyword evidence="1 2" id="KW-0694">RNA-binding</keyword>
<dbReference type="GO" id="GO:0005634">
    <property type="term" value="C:nucleus"/>
    <property type="evidence" value="ECO:0007669"/>
    <property type="project" value="TreeGrafter"/>
</dbReference>
<dbReference type="CDD" id="cd12343">
    <property type="entry name" value="RRM1_2_CoAA_like"/>
    <property type="match status" value="1"/>
</dbReference>
<dbReference type="EMBL" id="KZ308746">
    <property type="protein sequence ID" value="KAG8233761.1"/>
    <property type="molecule type" value="Genomic_DNA"/>
</dbReference>
<dbReference type="PANTHER" id="PTHR48025:SF26">
    <property type="entry name" value="HETEROGENEOUS NUCLEAR RIBONUCLEOPROTEIN M-RELATED"/>
    <property type="match status" value="1"/>
</dbReference>
<keyword evidence="6" id="KW-1185">Reference proteome</keyword>
<feature type="compositionally biased region" description="Basic and acidic residues" evidence="3">
    <location>
        <begin position="180"/>
        <end position="204"/>
    </location>
</feature>
<evidence type="ECO:0000259" key="4">
    <source>
        <dbReference type="PROSITE" id="PS50102"/>
    </source>
</evidence>
<accession>A0A8K0KEN6</accession>
<evidence type="ECO:0000313" key="6">
    <source>
        <dbReference type="Proteomes" id="UP000792457"/>
    </source>
</evidence>
<organism evidence="5 6">
    <name type="scientific">Ladona fulva</name>
    <name type="common">Scarce chaser dragonfly</name>
    <name type="synonym">Libellula fulva</name>
    <dbReference type="NCBI Taxonomy" id="123851"/>
    <lineage>
        <taxon>Eukaryota</taxon>
        <taxon>Metazoa</taxon>
        <taxon>Ecdysozoa</taxon>
        <taxon>Arthropoda</taxon>
        <taxon>Hexapoda</taxon>
        <taxon>Insecta</taxon>
        <taxon>Pterygota</taxon>
        <taxon>Palaeoptera</taxon>
        <taxon>Odonata</taxon>
        <taxon>Epiprocta</taxon>
        <taxon>Anisoptera</taxon>
        <taxon>Libelluloidea</taxon>
        <taxon>Libellulidae</taxon>
        <taxon>Ladona</taxon>
    </lineage>
</organism>
<dbReference type="SUPFAM" id="SSF54928">
    <property type="entry name" value="RNA-binding domain, RBD"/>
    <property type="match status" value="1"/>
</dbReference>
<evidence type="ECO:0000313" key="5">
    <source>
        <dbReference type="EMBL" id="KAG8233761.1"/>
    </source>
</evidence>
<dbReference type="SMART" id="SM00360">
    <property type="entry name" value="RRM"/>
    <property type="match status" value="1"/>
</dbReference>
<dbReference type="InterPro" id="IPR000504">
    <property type="entry name" value="RRM_dom"/>
</dbReference>
<dbReference type="GO" id="GO:0003729">
    <property type="term" value="F:mRNA binding"/>
    <property type="evidence" value="ECO:0007669"/>
    <property type="project" value="TreeGrafter"/>
</dbReference>
<dbReference type="PANTHER" id="PTHR48025">
    <property type="entry name" value="OS02G0815200 PROTEIN"/>
    <property type="match status" value="1"/>
</dbReference>
<name>A0A8K0KEN6_LADFU</name>